<gene>
    <name evidence="6" type="ORF">KB874_00780</name>
</gene>
<dbReference type="SUPFAM" id="SSF55781">
    <property type="entry name" value="GAF domain-like"/>
    <property type="match status" value="1"/>
</dbReference>
<evidence type="ECO:0000256" key="3">
    <source>
        <dbReference type="ARBA" id="ARBA00023054"/>
    </source>
</evidence>
<dbReference type="InterPro" id="IPR058647">
    <property type="entry name" value="BSH_CzcB-like"/>
</dbReference>
<accession>A0A8J7WCJ6</accession>
<dbReference type="SUPFAM" id="SSF111369">
    <property type="entry name" value="HlyD-like secretion proteins"/>
    <property type="match status" value="1"/>
</dbReference>
<dbReference type="NCBIfam" id="TIGR01730">
    <property type="entry name" value="RND_mfp"/>
    <property type="match status" value="1"/>
</dbReference>
<proteinExistence type="inferred from homology"/>
<comment type="similarity">
    <text evidence="2">Belongs to the membrane fusion protein (MFP) (TC 8.A.1) family.</text>
</comment>
<feature type="coiled-coil region" evidence="4">
    <location>
        <begin position="452"/>
        <end position="486"/>
    </location>
</feature>
<name>A0A8J7WCJ6_9RHOB</name>
<dbReference type="AlphaFoldDB" id="A0A8J7WCJ6"/>
<reference evidence="6" key="1">
    <citation type="submission" date="2021-04" db="EMBL/GenBank/DDBJ databases">
        <authorList>
            <person name="Yoon J."/>
        </authorList>
    </citation>
    <scope>NUCLEOTIDE SEQUENCE</scope>
    <source>
        <strain evidence="6">KMU-90</strain>
    </source>
</reference>
<dbReference type="Pfam" id="PF25973">
    <property type="entry name" value="BSH_CzcB"/>
    <property type="match status" value="1"/>
</dbReference>
<comment type="subcellular location">
    <subcellularLocation>
        <location evidence="1">Cell envelope</location>
    </subcellularLocation>
</comment>
<evidence type="ECO:0000259" key="5">
    <source>
        <dbReference type="SMART" id="SM00065"/>
    </source>
</evidence>
<dbReference type="InterPro" id="IPR029016">
    <property type="entry name" value="GAF-like_dom_sf"/>
</dbReference>
<keyword evidence="3 4" id="KW-0175">Coiled coil</keyword>
<dbReference type="Gene3D" id="2.40.30.170">
    <property type="match status" value="1"/>
</dbReference>
<dbReference type="InterPro" id="IPR050465">
    <property type="entry name" value="UPF0194_transport"/>
</dbReference>
<protein>
    <submittedName>
        <fullName evidence="6">Efflux RND transporter periplasmic adaptor subunit</fullName>
    </submittedName>
</protein>
<dbReference type="Gene3D" id="2.40.50.100">
    <property type="match status" value="1"/>
</dbReference>
<dbReference type="PANTHER" id="PTHR32347">
    <property type="entry name" value="EFFLUX SYSTEM COMPONENT YKNX-RELATED"/>
    <property type="match status" value="1"/>
</dbReference>
<organism evidence="6 7">
    <name type="scientific">Thetidibacter halocola</name>
    <dbReference type="NCBI Taxonomy" id="2827239"/>
    <lineage>
        <taxon>Bacteria</taxon>
        <taxon>Pseudomonadati</taxon>
        <taxon>Pseudomonadota</taxon>
        <taxon>Alphaproteobacteria</taxon>
        <taxon>Rhodobacterales</taxon>
        <taxon>Roseobacteraceae</taxon>
        <taxon>Thetidibacter</taxon>
    </lineage>
</organism>
<dbReference type="Pfam" id="PF01590">
    <property type="entry name" value="GAF"/>
    <property type="match status" value="1"/>
</dbReference>
<dbReference type="InterPro" id="IPR003018">
    <property type="entry name" value="GAF"/>
</dbReference>
<dbReference type="RefSeq" id="WP_212534627.1">
    <property type="nucleotide sequence ID" value="NZ_JAGTUU010000001.1"/>
</dbReference>
<keyword evidence="7" id="KW-1185">Reference proteome</keyword>
<dbReference type="Proteomes" id="UP000681356">
    <property type="component" value="Unassembled WGS sequence"/>
</dbReference>
<dbReference type="GO" id="GO:0022857">
    <property type="term" value="F:transmembrane transporter activity"/>
    <property type="evidence" value="ECO:0007669"/>
    <property type="project" value="InterPro"/>
</dbReference>
<dbReference type="Gene3D" id="3.30.450.40">
    <property type="match status" value="1"/>
</dbReference>
<dbReference type="PANTHER" id="PTHR32347:SF23">
    <property type="entry name" value="BLL5650 PROTEIN"/>
    <property type="match status" value="1"/>
</dbReference>
<comment type="caution">
    <text evidence="6">The sequence shown here is derived from an EMBL/GenBank/DDBJ whole genome shotgun (WGS) entry which is preliminary data.</text>
</comment>
<evidence type="ECO:0000256" key="4">
    <source>
        <dbReference type="SAM" id="Coils"/>
    </source>
</evidence>
<dbReference type="GO" id="GO:0016020">
    <property type="term" value="C:membrane"/>
    <property type="evidence" value="ECO:0007669"/>
    <property type="project" value="InterPro"/>
</dbReference>
<sequence>MTISARPEPSQPGATPATMDRGLWSAFAGARSETGRLAAWLALLVARCRGATLGVVLERNLEEGVFQPVAVVPDPRRDLSAFAPTAERVLSSGRPAVPVVEGGRHVGYPVLIGPDAGPQVAAVIVLDMPGADEAAAQAALQEVHWASGWIAARLADERATDAAQRLKRAEIALDILAVTAEHAKPEAAAMAILAEAQAALAADQASIGMVRGRASSPRIRLLALSHAAWFRRRSSLAETLETAMEECFDQVAPVAVPALTATARAIAVAHADHVKGSRTRHILTVPLSDASGPVGAMTFERREDKPFGDEDLSLAEAIAALVGPALELKRRNRRWIGGRLVDGTLHVLGILLGPRRLSWKLLALVLAGLVAGALTVTGPFRVQADAVLRGEINRAVVAPFAGFIAEAPLRAGDTVSAGDILVRLDQADLQLEALRWRSEMDRLASQSRDALAQKDRAQVALLEAQVAQARAQADLAEAQLARAELRAPIDGVIVSGDLSQKLGAPVQLGEVLFEVAPLDRYRVDIFVDERDLRYVTEGTPGRLALAGQPSQGLPLAVTRITPMAEARNGANTFRVEAALDAVASGLRPGMQGVAKLDAGQALVSWVWSRRLIDWARETLWTWQP</sequence>
<dbReference type="SMART" id="SM00065">
    <property type="entry name" value="GAF"/>
    <property type="match status" value="1"/>
</dbReference>
<evidence type="ECO:0000256" key="2">
    <source>
        <dbReference type="ARBA" id="ARBA00009477"/>
    </source>
</evidence>
<evidence type="ECO:0000313" key="7">
    <source>
        <dbReference type="Proteomes" id="UP000681356"/>
    </source>
</evidence>
<dbReference type="EMBL" id="JAGTUU010000001">
    <property type="protein sequence ID" value="MBS0122653.1"/>
    <property type="molecule type" value="Genomic_DNA"/>
</dbReference>
<feature type="domain" description="GAF" evidence="5">
    <location>
        <begin position="184"/>
        <end position="336"/>
    </location>
</feature>
<dbReference type="GO" id="GO:0030313">
    <property type="term" value="C:cell envelope"/>
    <property type="evidence" value="ECO:0007669"/>
    <property type="project" value="UniProtKB-SubCell"/>
</dbReference>
<evidence type="ECO:0000256" key="1">
    <source>
        <dbReference type="ARBA" id="ARBA00004196"/>
    </source>
</evidence>
<evidence type="ECO:0000313" key="6">
    <source>
        <dbReference type="EMBL" id="MBS0122653.1"/>
    </source>
</evidence>
<dbReference type="InterPro" id="IPR006143">
    <property type="entry name" value="RND_pump_MFP"/>
</dbReference>